<feature type="domain" description="RNA ligase" evidence="1">
    <location>
        <begin position="40"/>
        <end position="252"/>
    </location>
</feature>
<comment type="caution">
    <text evidence="2">The sequence shown here is derived from an EMBL/GenBank/DDBJ whole genome shotgun (WGS) entry which is preliminary data.</text>
</comment>
<evidence type="ECO:0000313" key="2">
    <source>
        <dbReference type="EMBL" id="CAF4388686.1"/>
    </source>
</evidence>
<proteinExistence type="predicted"/>
<accession>A0A8S2VCN1</accession>
<protein>
    <recommendedName>
        <fullName evidence="1">RNA ligase domain-containing protein</fullName>
    </recommendedName>
</protein>
<evidence type="ECO:0000259" key="1">
    <source>
        <dbReference type="Pfam" id="PF09414"/>
    </source>
</evidence>
<organism evidence="2 3">
    <name type="scientific">Rotaria magnacalcarata</name>
    <dbReference type="NCBI Taxonomy" id="392030"/>
    <lineage>
        <taxon>Eukaryota</taxon>
        <taxon>Metazoa</taxon>
        <taxon>Spiralia</taxon>
        <taxon>Gnathifera</taxon>
        <taxon>Rotifera</taxon>
        <taxon>Eurotatoria</taxon>
        <taxon>Bdelloidea</taxon>
        <taxon>Philodinida</taxon>
        <taxon>Philodinidae</taxon>
        <taxon>Rotaria</taxon>
    </lineage>
</organism>
<name>A0A8S2VCN1_9BILA</name>
<reference evidence="2" key="1">
    <citation type="submission" date="2021-02" db="EMBL/GenBank/DDBJ databases">
        <authorList>
            <person name="Nowell W R."/>
        </authorList>
    </citation>
    <scope>NUCLEOTIDE SEQUENCE</scope>
</reference>
<dbReference type="EMBL" id="CAJOBI010054704">
    <property type="protein sequence ID" value="CAF4388686.1"/>
    <property type="molecule type" value="Genomic_DNA"/>
</dbReference>
<dbReference type="AlphaFoldDB" id="A0A8S2VCN1"/>
<dbReference type="Pfam" id="PF09414">
    <property type="entry name" value="RNA_ligase"/>
    <property type="match status" value="1"/>
</dbReference>
<evidence type="ECO:0000313" key="3">
    <source>
        <dbReference type="Proteomes" id="UP000676336"/>
    </source>
</evidence>
<dbReference type="InterPro" id="IPR021122">
    <property type="entry name" value="RNA_ligase_dom_REL/Rnl2"/>
</dbReference>
<sequence>MANHIPYPETPKFQQAITDAKHYAEPSYDDHEKRLPILNFVGTVKLHGANTATEYKKGYDHWCQSRNRIITRKDDYEGFAEHMYSLADEFFSTYVCAHCPIIRERYQAGDTIVIYGEWCGGKVQKNVAIWGLPVMFVIIKVKIVNELTTEIASATTIHKQPRDPKTYWLDPREWATIKWHQRSIYNIFDFPTYTMEIDFNNPTVVEEPLSQIAEQVERECPVGAYFNRKGVGEGVVWTEWTKTGGNLIFKVKGRKHLVTQPKALVSATITKCANVNEFIGYACTENRMFQALDYMREQNVSIEIESLNIFLKWLAEDIIKEEKDTMNESKISIKDMTQAMTNKAERFFMKNLKKRRKRNSRLKRAGKK</sequence>
<gene>
    <name evidence="2" type="ORF">SMN809_LOCUS29905</name>
</gene>
<dbReference type="SUPFAM" id="SSF56091">
    <property type="entry name" value="DNA ligase/mRNA capping enzyme, catalytic domain"/>
    <property type="match status" value="1"/>
</dbReference>
<dbReference type="Gene3D" id="3.30.470.30">
    <property type="entry name" value="DNA ligase/mRNA capping enzyme"/>
    <property type="match status" value="1"/>
</dbReference>
<dbReference type="Proteomes" id="UP000676336">
    <property type="component" value="Unassembled WGS sequence"/>
</dbReference>